<gene>
    <name evidence="2" type="ORF">IPOD504_LOCUS10723</name>
</gene>
<dbReference type="EMBL" id="OW152838">
    <property type="protein sequence ID" value="CAH2059111.1"/>
    <property type="molecule type" value="Genomic_DNA"/>
</dbReference>
<accession>A0ABN8IN99</accession>
<evidence type="ECO:0000313" key="3">
    <source>
        <dbReference type="Proteomes" id="UP000837857"/>
    </source>
</evidence>
<feature type="non-terminal residue" evidence="2">
    <location>
        <position position="327"/>
    </location>
</feature>
<evidence type="ECO:0000256" key="1">
    <source>
        <dbReference type="SAM" id="MobiDB-lite"/>
    </source>
</evidence>
<feature type="compositionally biased region" description="Basic and acidic residues" evidence="1">
    <location>
        <begin position="189"/>
        <end position="199"/>
    </location>
</feature>
<sequence>MKNCCARECTTSRGTDCNPILHCFPNPEKECPKLSGSTDCSIHNSTLVKPSKSTGSTLKRSLSGINNESVHNPTLVKPSTNTVRDKIRRDEEANKSLKDSEQNLSSGGSYYEACGDDDNVLVVPLKTRVNGVLETVQQKVVSHESYLAVKEELKDAKEVVDVLKQKVEHLDILLKLKDERIEELQKQLERKQSRRREAESLQSNSSLPYDPLPEEEQTIIPVKFEPTKAMDISRIPRLEEWKIVLPKADLAKTASRHSTDIKKEEIEREPSVAIDSANLDDFRGVEGADLKESQDADEFKDSEETIAGAVALNIEITTENGPQITVI</sequence>
<evidence type="ECO:0000313" key="2">
    <source>
        <dbReference type="EMBL" id="CAH2059111.1"/>
    </source>
</evidence>
<reference evidence="2" key="1">
    <citation type="submission" date="2022-03" db="EMBL/GenBank/DDBJ databases">
        <authorList>
            <person name="Martin H S."/>
        </authorList>
    </citation>
    <scope>NUCLEOTIDE SEQUENCE</scope>
</reference>
<dbReference type="Proteomes" id="UP000837857">
    <property type="component" value="Chromosome 26"/>
</dbReference>
<feature type="region of interest" description="Disordered" evidence="1">
    <location>
        <begin position="189"/>
        <end position="214"/>
    </location>
</feature>
<proteinExistence type="predicted"/>
<organism evidence="2 3">
    <name type="scientific">Iphiclides podalirius</name>
    <name type="common">scarce swallowtail</name>
    <dbReference type="NCBI Taxonomy" id="110791"/>
    <lineage>
        <taxon>Eukaryota</taxon>
        <taxon>Metazoa</taxon>
        <taxon>Ecdysozoa</taxon>
        <taxon>Arthropoda</taxon>
        <taxon>Hexapoda</taxon>
        <taxon>Insecta</taxon>
        <taxon>Pterygota</taxon>
        <taxon>Neoptera</taxon>
        <taxon>Endopterygota</taxon>
        <taxon>Lepidoptera</taxon>
        <taxon>Glossata</taxon>
        <taxon>Ditrysia</taxon>
        <taxon>Papilionoidea</taxon>
        <taxon>Papilionidae</taxon>
        <taxon>Papilioninae</taxon>
        <taxon>Iphiclides</taxon>
    </lineage>
</organism>
<protein>
    <submittedName>
        <fullName evidence="2">Uncharacterized protein</fullName>
    </submittedName>
</protein>
<feature type="region of interest" description="Disordered" evidence="1">
    <location>
        <begin position="51"/>
        <end position="109"/>
    </location>
</feature>
<feature type="compositionally biased region" description="Basic and acidic residues" evidence="1">
    <location>
        <begin position="83"/>
        <end position="101"/>
    </location>
</feature>
<name>A0ABN8IN99_9NEOP</name>
<keyword evidence="3" id="KW-1185">Reference proteome</keyword>
<feature type="compositionally biased region" description="Polar residues" evidence="1">
    <location>
        <begin position="51"/>
        <end position="82"/>
    </location>
</feature>